<protein>
    <submittedName>
        <fullName evidence="2">Uncharacterized protein</fullName>
    </submittedName>
</protein>
<sequence>MGCAQSSPSPPAEAAARKGAGGEPAAKGSDQTRDTAVRTVTETAGKETEVEALKFEPAVVEASDGLDDQLESEMHRLVHAKEEGPPAKPQRHGESSAREQERQAGPKGSSTQLRERTNIIQNDEMNGEGGRQPKYATFSDDKENISQGREPSAVARRSSILQLIEDTRFEDDSDFDEDNSDAEFDDEGNRGRSNFGNGDVVPVVSNYNGRNGNFGMNKLNALDQDYQTPAMDSLYKMKDSQDSLAQGSMEDPGQLEEEEEFDLTGDHLELTDADDPFLRDSGNGISIPEPPDDTTGRVSNLNITMDTVESQNETNEGVYALETGSSMMMEGAYTSSGEQEGHTIGTMEMGDTLGGGYGSSFQDRHNLNDDSMVSHQDEDDEDDENDVEVQMDGTFDTMGTRRTEDEDEGDDDDEEGEDDDEDDEDAFDQFDVHNNNLRRGGPGESQGPVPIDTYDLTEEDKVWRSLTNQYASINSDVTVSTNDISDSHHTLISQDATTLETHHTLSQDSGPQTLDSFHDQSNLSRKVGGWEGDFAMTGTLMMGNENLDTLPETAEYKEASLDPSLGMEAAVNAGDLVLEDEFDI</sequence>
<dbReference type="EMBL" id="CP031039">
    <property type="protein sequence ID" value="QDZ21756.1"/>
    <property type="molecule type" value="Genomic_DNA"/>
</dbReference>
<feature type="compositionally biased region" description="Acidic residues" evidence="1">
    <location>
        <begin position="405"/>
        <end position="426"/>
    </location>
</feature>
<feature type="compositionally biased region" description="Basic and acidic residues" evidence="1">
    <location>
        <begin position="72"/>
        <end position="104"/>
    </location>
</feature>
<feature type="compositionally biased region" description="Acidic residues" evidence="1">
    <location>
        <begin position="168"/>
        <end position="186"/>
    </location>
</feature>
<dbReference type="AlphaFoldDB" id="A0A5B8MMI4"/>
<feature type="region of interest" description="Disordered" evidence="1">
    <location>
        <begin position="433"/>
        <end position="452"/>
    </location>
</feature>
<feature type="compositionally biased region" description="Low complexity" evidence="1">
    <location>
        <begin position="1"/>
        <end position="28"/>
    </location>
</feature>
<reference evidence="2 3" key="1">
    <citation type="submission" date="2018-07" db="EMBL/GenBank/DDBJ databases">
        <title>The complete nuclear genome of the prasinophyte Chloropicon primus (CCMP1205).</title>
        <authorList>
            <person name="Pombert J.-F."/>
            <person name="Otis C."/>
            <person name="Turmel M."/>
            <person name="Lemieux C."/>
        </authorList>
    </citation>
    <scope>NUCLEOTIDE SEQUENCE [LARGE SCALE GENOMIC DNA]</scope>
    <source>
        <strain evidence="2 3">CCMP1205</strain>
    </source>
</reference>
<evidence type="ECO:0000256" key="1">
    <source>
        <dbReference type="SAM" id="MobiDB-lite"/>
    </source>
</evidence>
<feature type="region of interest" description="Disordered" evidence="1">
    <location>
        <begin position="239"/>
        <end position="299"/>
    </location>
</feature>
<feature type="region of interest" description="Disordered" evidence="1">
    <location>
        <begin position="1"/>
        <end position="201"/>
    </location>
</feature>
<feature type="compositionally biased region" description="Basic and acidic residues" evidence="1">
    <location>
        <begin position="44"/>
        <end position="54"/>
    </location>
</feature>
<accession>A0A5B8MMI4</accession>
<keyword evidence="3" id="KW-1185">Reference proteome</keyword>
<name>A0A5B8MMI4_9CHLO</name>
<gene>
    <name evidence="2" type="ORF">A3770_06p42740</name>
</gene>
<feature type="compositionally biased region" description="Polar residues" evidence="1">
    <location>
        <begin position="108"/>
        <end position="124"/>
    </location>
</feature>
<feature type="compositionally biased region" description="Acidic residues" evidence="1">
    <location>
        <begin position="253"/>
        <end position="263"/>
    </location>
</feature>
<proteinExistence type="predicted"/>
<feature type="region of interest" description="Disordered" evidence="1">
    <location>
        <begin position="333"/>
        <end position="426"/>
    </location>
</feature>
<feature type="compositionally biased region" description="Acidic residues" evidence="1">
    <location>
        <begin position="377"/>
        <end position="389"/>
    </location>
</feature>
<evidence type="ECO:0000313" key="3">
    <source>
        <dbReference type="Proteomes" id="UP000316726"/>
    </source>
</evidence>
<evidence type="ECO:0000313" key="2">
    <source>
        <dbReference type="EMBL" id="QDZ21756.1"/>
    </source>
</evidence>
<dbReference type="Proteomes" id="UP000316726">
    <property type="component" value="Chromosome 6"/>
</dbReference>
<organism evidence="2 3">
    <name type="scientific">Chloropicon primus</name>
    <dbReference type="NCBI Taxonomy" id="1764295"/>
    <lineage>
        <taxon>Eukaryota</taxon>
        <taxon>Viridiplantae</taxon>
        <taxon>Chlorophyta</taxon>
        <taxon>Chloropicophyceae</taxon>
        <taxon>Chloropicales</taxon>
        <taxon>Chloropicaceae</taxon>
        <taxon>Chloropicon</taxon>
    </lineage>
</organism>